<dbReference type="OrthoDB" id="101647at2759"/>
<feature type="transmembrane region" description="Helical" evidence="1">
    <location>
        <begin position="165"/>
        <end position="183"/>
    </location>
</feature>
<dbReference type="EMBL" id="SPLM01000039">
    <property type="protein sequence ID" value="TMW64515.1"/>
    <property type="molecule type" value="Genomic_DNA"/>
</dbReference>
<evidence type="ECO:0000313" key="2">
    <source>
        <dbReference type="EMBL" id="TMW64515.1"/>
    </source>
</evidence>
<dbReference type="Proteomes" id="UP000794436">
    <property type="component" value="Unassembled WGS sequence"/>
</dbReference>
<protein>
    <submittedName>
        <fullName evidence="2">Uncharacterized protein</fullName>
    </submittedName>
</protein>
<accession>A0A8K1FI20</accession>
<name>A0A8K1FI20_PYTOL</name>
<organism evidence="2 3">
    <name type="scientific">Pythium oligandrum</name>
    <name type="common">Mycoparasitic fungus</name>
    <dbReference type="NCBI Taxonomy" id="41045"/>
    <lineage>
        <taxon>Eukaryota</taxon>
        <taxon>Sar</taxon>
        <taxon>Stramenopiles</taxon>
        <taxon>Oomycota</taxon>
        <taxon>Peronosporomycetes</taxon>
        <taxon>Pythiales</taxon>
        <taxon>Pythiaceae</taxon>
        <taxon>Pythium</taxon>
    </lineage>
</organism>
<keyword evidence="3" id="KW-1185">Reference proteome</keyword>
<proteinExistence type="predicted"/>
<evidence type="ECO:0000256" key="1">
    <source>
        <dbReference type="SAM" id="Phobius"/>
    </source>
</evidence>
<reference evidence="2" key="1">
    <citation type="submission" date="2019-03" db="EMBL/GenBank/DDBJ databases">
        <title>Long read genome sequence of the mycoparasitic Pythium oligandrum ATCC 38472 isolated from sugarbeet rhizosphere.</title>
        <authorList>
            <person name="Gaulin E."/>
        </authorList>
    </citation>
    <scope>NUCLEOTIDE SEQUENCE</scope>
    <source>
        <strain evidence="2">ATCC 38472_TT</strain>
    </source>
</reference>
<evidence type="ECO:0000313" key="3">
    <source>
        <dbReference type="Proteomes" id="UP000794436"/>
    </source>
</evidence>
<sequence>MAWNQACATEEQAFCQAETELLQLLEENAGNETQVVNARLRDCLVAHADKLSPTCVHALVSNESTNTEENSAPVQVEGDLNASTQVIIAPHAPATQPQVGQKDEESGIEVRIFLIDHHAPAAAAAAAANTGMASAPYLRIGGDSAQNPGTTNAIASRTSEMDMPVWMWVAMLPFFCIGIYVTVNHAMAYVRRRRDVIYRVSATQRNGYTPIPSTKTMNV</sequence>
<keyword evidence="1" id="KW-0472">Membrane</keyword>
<gene>
    <name evidence="2" type="ORF">Poli38472_011395</name>
</gene>
<comment type="caution">
    <text evidence="2">The sequence shown here is derived from an EMBL/GenBank/DDBJ whole genome shotgun (WGS) entry which is preliminary data.</text>
</comment>
<dbReference type="AlphaFoldDB" id="A0A8K1FI20"/>
<keyword evidence="1" id="KW-0812">Transmembrane</keyword>
<keyword evidence="1" id="KW-1133">Transmembrane helix</keyword>